<sequence>MHIYKDNIANNFQEFSEEDYNVIIYAGEEPNIKELHAHSIILRCRSQYFRTAFSPNWAKKRNGTYILKKPNISGTIFQIILRYIYSGIINFNHIEQTEYLELLKAADELVFENIVKNLQDYLIKHQNEYLKQDPIGMLQLIFPYKQFIPLRNYCAKIICQEAGKFFESERFLTISSRILELLLQQDDIALDEMDIWEYLIKWSHAQNPTIEINPSKWTNIDFEIMKQTMNNLIPLIRFRNIASQDFIDRIYPYKNLLSENILQLYPLSISKSPRRFNSTIITNRKDLYFSLFLNWINKKDMICKTRNFIQYEFKLILHVDGKNEISGDTFHYNCDGKGATIIIAKIKNSNQLVGGYNPLDWRGKGSKSTSDSFIFSFDDYRNVSSGKIGRVIDTKRAVRCFKRWGPIFGAYDIVKKSNDLMMRPNGEWISVPSSYPNLNIPNKFDVDSYEVFQVVKKTV</sequence>
<dbReference type="SMART" id="SM00225">
    <property type="entry name" value="BTB"/>
    <property type="match status" value="1"/>
</dbReference>
<dbReference type="Pfam" id="PF00651">
    <property type="entry name" value="BTB"/>
    <property type="match status" value="1"/>
</dbReference>
<dbReference type="SUPFAM" id="SSF54695">
    <property type="entry name" value="POZ domain"/>
    <property type="match status" value="1"/>
</dbReference>
<dbReference type="CDD" id="cd18186">
    <property type="entry name" value="BTB_POZ_ZBTB_KLHL-like"/>
    <property type="match status" value="1"/>
</dbReference>
<dbReference type="OrthoDB" id="1022638at2759"/>
<dbReference type="Proteomes" id="UP000247702">
    <property type="component" value="Unassembled WGS sequence"/>
</dbReference>
<accession>A0A2Z6SBM7</accession>
<dbReference type="Gene3D" id="1.25.40.420">
    <property type="match status" value="1"/>
</dbReference>
<proteinExistence type="predicted"/>
<dbReference type="Gene3D" id="3.30.710.10">
    <property type="entry name" value="Potassium Channel Kv1.1, Chain A"/>
    <property type="match status" value="1"/>
</dbReference>
<protein>
    <recommendedName>
        <fullName evidence="6">BTB domain-containing protein</fullName>
    </recommendedName>
</protein>
<dbReference type="PROSITE" id="PS51886">
    <property type="entry name" value="TLDC"/>
    <property type="match status" value="1"/>
</dbReference>
<dbReference type="InterPro" id="IPR006571">
    <property type="entry name" value="TLDc_dom"/>
</dbReference>
<dbReference type="PANTHER" id="PTHR24410">
    <property type="entry name" value="HL07962P-RELATED"/>
    <property type="match status" value="1"/>
</dbReference>
<dbReference type="InterPro" id="IPR051481">
    <property type="entry name" value="BTB-POZ/Galectin-3-binding"/>
</dbReference>
<evidence type="ECO:0008006" key="6">
    <source>
        <dbReference type="Google" id="ProtNLM"/>
    </source>
</evidence>
<dbReference type="PANTHER" id="PTHR24410:SF23">
    <property type="entry name" value="BTB DOMAIN-CONTAINING PROTEIN-RELATED"/>
    <property type="match status" value="1"/>
</dbReference>
<feature type="domain" description="TLDc" evidence="2">
    <location>
        <begin position="279"/>
        <end position="455"/>
    </location>
</feature>
<gene>
    <name evidence="4" type="ORF">RCL2_000830100</name>
    <name evidence="3" type="ORF">RclHR1_04410012</name>
</gene>
<dbReference type="InterPro" id="IPR011705">
    <property type="entry name" value="BACK"/>
</dbReference>
<name>A0A2Z6SBM7_9GLOM</name>
<dbReference type="Proteomes" id="UP000615446">
    <property type="component" value="Unassembled WGS sequence"/>
</dbReference>
<dbReference type="InterPro" id="IPR000210">
    <property type="entry name" value="BTB/POZ_dom"/>
</dbReference>
<evidence type="ECO:0000259" key="2">
    <source>
        <dbReference type="PROSITE" id="PS51886"/>
    </source>
</evidence>
<dbReference type="Pfam" id="PF07707">
    <property type="entry name" value="BACK"/>
    <property type="match status" value="1"/>
</dbReference>
<dbReference type="EMBL" id="BLAL01000053">
    <property type="protein sequence ID" value="GES81039.1"/>
    <property type="molecule type" value="Genomic_DNA"/>
</dbReference>
<dbReference type="Pfam" id="PF07534">
    <property type="entry name" value="TLD"/>
    <property type="match status" value="1"/>
</dbReference>
<dbReference type="EMBL" id="BEXD01003791">
    <property type="protein sequence ID" value="GBC02019.1"/>
    <property type="molecule type" value="Genomic_DNA"/>
</dbReference>
<evidence type="ECO:0000313" key="3">
    <source>
        <dbReference type="EMBL" id="GBC02019.1"/>
    </source>
</evidence>
<keyword evidence="5" id="KW-1185">Reference proteome</keyword>
<evidence type="ECO:0000259" key="1">
    <source>
        <dbReference type="PROSITE" id="PS50097"/>
    </source>
</evidence>
<evidence type="ECO:0000313" key="5">
    <source>
        <dbReference type="Proteomes" id="UP000247702"/>
    </source>
</evidence>
<reference evidence="4" key="2">
    <citation type="submission" date="2019-10" db="EMBL/GenBank/DDBJ databases">
        <title>Conservation and host-specific expression of non-tandemly repeated heterogenous ribosome RNA gene in arbuscular mycorrhizal fungi.</title>
        <authorList>
            <person name="Maeda T."/>
            <person name="Kobayashi Y."/>
            <person name="Nakagawa T."/>
            <person name="Ezawa T."/>
            <person name="Yamaguchi K."/>
            <person name="Bino T."/>
            <person name="Nishimoto Y."/>
            <person name="Shigenobu S."/>
            <person name="Kawaguchi M."/>
        </authorList>
    </citation>
    <scope>NUCLEOTIDE SEQUENCE</scope>
    <source>
        <strain evidence="4">HR1</strain>
    </source>
</reference>
<organism evidence="3 5">
    <name type="scientific">Rhizophagus clarus</name>
    <dbReference type="NCBI Taxonomy" id="94130"/>
    <lineage>
        <taxon>Eukaryota</taxon>
        <taxon>Fungi</taxon>
        <taxon>Fungi incertae sedis</taxon>
        <taxon>Mucoromycota</taxon>
        <taxon>Glomeromycotina</taxon>
        <taxon>Glomeromycetes</taxon>
        <taxon>Glomerales</taxon>
        <taxon>Glomeraceae</taxon>
        <taxon>Rhizophagus</taxon>
    </lineage>
</organism>
<dbReference type="AlphaFoldDB" id="A0A2Z6SBM7"/>
<comment type="caution">
    <text evidence="3">The sequence shown here is derived from an EMBL/GenBank/DDBJ whole genome shotgun (WGS) entry which is preliminary data.</text>
</comment>
<evidence type="ECO:0000313" key="4">
    <source>
        <dbReference type="EMBL" id="GES81039.1"/>
    </source>
</evidence>
<feature type="domain" description="BTB" evidence="1">
    <location>
        <begin position="20"/>
        <end position="93"/>
    </location>
</feature>
<reference evidence="3 5" key="1">
    <citation type="submission" date="2017-11" db="EMBL/GenBank/DDBJ databases">
        <title>The genome of Rhizophagus clarus HR1 reveals common genetic basis of auxotrophy among arbuscular mycorrhizal fungi.</title>
        <authorList>
            <person name="Kobayashi Y."/>
        </authorList>
    </citation>
    <scope>NUCLEOTIDE SEQUENCE [LARGE SCALE GENOMIC DNA]</scope>
    <source>
        <strain evidence="3 5">HR1</strain>
    </source>
</reference>
<dbReference type="InterPro" id="IPR011333">
    <property type="entry name" value="SKP1/BTB/POZ_sf"/>
</dbReference>
<dbReference type="PROSITE" id="PS50097">
    <property type="entry name" value="BTB"/>
    <property type="match status" value="1"/>
</dbReference>